<dbReference type="InterPro" id="IPR045625">
    <property type="entry name" value="DUF6427"/>
</dbReference>
<feature type="transmembrane region" description="Helical" evidence="1">
    <location>
        <begin position="71"/>
        <end position="90"/>
    </location>
</feature>
<dbReference type="STRING" id="1055723.SAMN05216293_0560"/>
<evidence type="ECO:0000313" key="5">
    <source>
        <dbReference type="Proteomes" id="UP000198940"/>
    </source>
</evidence>
<reference evidence="3 4" key="1">
    <citation type="submission" date="2016-11" db="EMBL/GenBank/DDBJ databases">
        <authorList>
            <person name="Varghese N."/>
            <person name="Submissions S."/>
        </authorList>
    </citation>
    <scope>NUCLEOTIDE SEQUENCE [LARGE SCALE GENOMIC DNA]</scope>
    <source>
        <strain evidence="3 4">CGMCC 1.12174</strain>
        <strain evidence="2 5">DSM 26351</strain>
    </source>
</reference>
<feature type="transmembrane region" description="Helical" evidence="1">
    <location>
        <begin position="161"/>
        <end position="179"/>
    </location>
</feature>
<dbReference type="OrthoDB" id="1439867at2"/>
<evidence type="ECO:0000256" key="1">
    <source>
        <dbReference type="SAM" id="Phobius"/>
    </source>
</evidence>
<accession>A0A3A1NY19</accession>
<dbReference type="EMBL" id="FRAT01000001">
    <property type="protein sequence ID" value="SHK18475.1"/>
    <property type="molecule type" value="Genomic_DNA"/>
</dbReference>
<evidence type="ECO:0000313" key="4">
    <source>
        <dbReference type="Proteomes" id="UP000184031"/>
    </source>
</evidence>
<feature type="transmembrane region" description="Helical" evidence="1">
    <location>
        <begin position="239"/>
        <end position="257"/>
    </location>
</feature>
<gene>
    <name evidence="2" type="ORF">SAMN04487891_101553</name>
    <name evidence="3" type="ORF">SAMN05216293_0560</name>
</gene>
<keyword evidence="1" id="KW-1133">Transmembrane helix</keyword>
<name>A0A1M6QE79_9FLAO</name>
<dbReference type="RefSeq" id="WP_072876582.1">
    <property type="nucleotide sequence ID" value="NZ_FOKU01000001.1"/>
</dbReference>
<evidence type="ECO:0000313" key="2">
    <source>
        <dbReference type="EMBL" id="SFB70396.1"/>
    </source>
</evidence>
<evidence type="ECO:0000313" key="3">
    <source>
        <dbReference type="EMBL" id="SHK18475.1"/>
    </source>
</evidence>
<feature type="transmembrane region" description="Helical" evidence="1">
    <location>
        <begin position="263"/>
        <end position="280"/>
    </location>
</feature>
<feature type="transmembrane region" description="Helical" evidence="1">
    <location>
        <begin position="12"/>
        <end position="34"/>
    </location>
</feature>
<feature type="transmembrane region" description="Helical" evidence="1">
    <location>
        <begin position="292"/>
        <end position="309"/>
    </location>
</feature>
<feature type="transmembrane region" description="Helical" evidence="1">
    <location>
        <begin position="127"/>
        <end position="149"/>
    </location>
</feature>
<feature type="transmembrane region" description="Helical" evidence="1">
    <location>
        <begin position="41"/>
        <end position="59"/>
    </location>
</feature>
<keyword evidence="1" id="KW-0472">Membrane</keyword>
<proteinExistence type="predicted"/>
<protein>
    <recommendedName>
        <fullName evidence="6">EpsG family protein</fullName>
    </recommendedName>
</protein>
<dbReference type="Proteomes" id="UP000198940">
    <property type="component" value="Unassembled WGS sequence"/>
</dbReference>
<keyword evidence="5" id="KW-1185">Reference proteome</keyword>
<evidence type="ECO:0008006" key="6">
    <source>
        <dbReference type="Google" id="ProtNLM"/>
    </source>
</evidence>
<keyword evidence="1" id="KW-0812">Transmembrane</keyword>
<sequence length="310" mass="35717">MISSFFGKTKPINYIVLAIFLFLFYFTNVFLGLGEQKINDVVPIELLTFVTLLLGIFIINQMVRTEKITDFNSYTILFFVLLVTAFSENLQLKNAIFTNFFLLLALWRLLSIKSIRNVKHKIFDASLLIAVASLFYDWALVFLLLVFVVINLYDRKTFKNWLVPLVGVATIFILTFTILKLNDSLDFFQEHYQFSLGIFRTDSFFEVLNVKALVYILFVLVVAFVVFLRLRNVGGGKLLQLRVIFLAFVLGVVITLLTPADESPVLITFFPASVFMANYFEAMKKPKRREIVLILFTVVSLLLFVLQIND</sequence>
<feature type="transmembrane region" description="Helical" evidence="1">
    <location>
        <begin position="212"/>
        <end position="230"/>
    </location>
</feature>
<feature type="transmembrane region" description="Helical" evidence="1">
    <location>
        <begin position="97"/>
        <end position="115"/>
    </location>
</feature>
<dbReference type="EMBL" id="FOKU01000001">
    <property type="protein sequence ID" value="SFB70396.1"/>
    <property type="molecule type" value="Genomic_DNA"/>
</dbReference>
<dbReference type="AlphaFoldDB" id="A0A1M6QE79"/>
<organism evidence="3 4">
    <name type="scientific">Flagellimonas taeanensis</name>
    <dbReference type="NCBI Taxonomy" id="1005926"/>
    <lineage>
        <taxon>Bacteria</taxon>
        <taxon>Pseudomonadati</taxon>
        <taxon>Bacteroidota</taxon>
        <taxon>Flavobacteriia</taxon>
        <taxon>Flavobacteriales</taxon>
        <taxon>Flavobacteriaceae</taxon>
        <taxon>Flagellimonas</taxon>
    </lineage>
</organism>
<comment type="caution">
    <text evidence="3">The sequence shown here is derived from an EMBL/GenBank/DDBJ whole genome shotgun (WGS) entry which is preliminary data.</text>
</comment>
<dbReference type="Proteomes" id="UP000184031">
    <property type="component" value="Unassembled WGS sequence"/>
</dbReference>
<accession>A0A1M6QE79</accession>
<dbReference type="Pfam" id="PF19992">
    <property type="entry name" value="DUF6427"/>
    <property type="match status" value="1"/>
</dbReference>